<dbReference type="EMBL" id="BLLK01000019">
    <property type="protein sequence ID" value="GFH44434.1"/>
    <property type="molecule type" value="Genomic_DNA"/>
</dbReference>
<dbReference type="AlphaFoldDB" id="A0AAD3GZK9"/>
<accession>A0AAD3GZK9</accession>
<evidence type="ECO:0000256" key="2">
    <source>
        <dbReference type="SAM" id="MobiDB-lite"/>
    </source>
</evidence>
<feature type="region of interest" description="Disordered" evidence="2">
    <location>
        <begin position="709"/>
        <end position="732"/>
    </location>
</feature>
<organism evidence="3 4">
    <name type="scientific">Chaetoceros tenuissimus</name>
    <dbReference type="NCBI Taxonomy" id="426638"/>
    <lineage>
        <taxon>Eukaryota</taxon>
        <taxon>Sar</taxon>
        <taxon>Stramenopiles</taxon>
        <taxon>Ochrophyta</taxon>
        <taxon>Bacillariophyta</taxon>
        <taxon>Coscinodiscophyceae</taxon>
        <taxon>Chaetocerotophycidae</taxon>
        <taxon>Chaetocerotales</taxon>
        <taxon>Chaetocerotaceae</taxon>
        <taxon>Chaetoceros</taxon>
    </lineage>
</organism>
<gene>
    <name evidence="3" type="ORF">CTEN210_00908</name>
</gene>
<protein>
    <submittedName>
        <fullName evidence="3">Uncharacterized protein</fullName>
    </submittedName>
</protein>
<feature type="coiled-coil region" evidence="1">
    <location>
        <begin position="395"/>
        <end position="566"/>
    </location>
</feature>
<evidence type="ECO:0000256" key="1">
    <source>
        <dbReference type="SAM" id="Coils"/>
    </source>
</evidence>
<evidence type="ECO:0000313" key="4">
    <source>
        <dbReference type="Proteomes" id="UP001054902"/>
    </source>
</evidence>
<dbReference type="Proteomes" id="UP001054902">
    <property type="component" value="Unassembled WGS sequence"/>
</dbReference>
<keyword evidence="1" id="KW-0175">Coiled coil</keyword>
<feature type="compositionally biased region" description="Basic and acidic residues" evidence="2">
    <location>
        <begin position="721"/>
        <end position="732"/>
    </location>
</feature>
<proteinExistence type="predicted"/>
<keyword evidence="4" id="KW-1185">Reference proteome</keyword>
<evidence type="ECO:0000313" key="3">
    <source>
        <dbReference type="EMBL" id="GFH44434.1"/>
    </source>
</evidence>
<feature type="region of interest" description="Disordered" evidence="2">
    <location>
        <begin position="669"/>
        <end position="693"/>
    </location>
</feature>
<feature type="coiled-coil region" evidence="1">
    <location>
        <begin position="598"/>
        <end position="639"/>
    </location>
</feature>
<sequence>MSATTPDLLKLLEAGKFKESEAILDSSEYTRKEKIAMILDTREKSGECLFSAICDEYLHIPLNLFIKVLRILGEILSKKKSIARLKCLLEADEIEMKDKICLLRVVVEELKYSIFAVALSSLLTYALGNNMNIQVISVLLESKPSVMMKQDIEYSYCSIKGNILWVKNRIYESYREGDDDGVIVSTQSTLLEIALMRREDIDKVKLLIKAGGKDLLSLSKLSLLKGVIAEYKIGSQRTFEILKCLLEVGGITLILDEAGWLENYDDYYDMQGMNFFQFLSSKLVSKYTRESSNKKAIFDDIAAIMKLVIETGKEDLVLAKNRKGEFLFHDFKYFQHSEFSPVLRRILDIGGVDILNMRDKHGETVLHSLARYQGDVLEDYSQNLTSDKKTMWNLLRCTMEEKESLEKKLKNKKNVFMQERYRLQRKLEHENEAFYEVIEEYYNTIDRLQNELENKNDDSALQRKVREQQSLIKNLQDERKQADLDFEIVKTMHEENKNTYDGSLVEIGKLKELNKSQQNDIRDQKETIKNLHYELRQKDEEYESRLRKLEDDNQRLRELVSNSQKISPGESLSMQEESHRLIEEIKVNIDEDSEQRIVTELREEIHSLKDAVKVQKRVAEEKEKENEALKNENENLYSRIATSCIKRSRNEDTKEIDCIEEEEEDGIYCPSSKRGKTTTSSFESKASENARTRIESLESEIEEMIDQLENEKANHSKTLKRLKEARRVSKNN</sequence>
<name>A0AAD3GZK9_9STRA</name>
<reference evidence="3 4" key="1">
    <citation type="journal article" date="2021" name="Sci. Rep.">
        <title>The genome of the diatom Chaetoceros tenuissimus carries an ancient integrated fragment of an extant virus.</title>
        <authorList>
            <person name="Hongo Y."/>
            <person name="Kimura K."/>
            <person name="Takaki Y."/>
            <person name="Yoshida Y."/>
            <person name="Baba S."/>
            <person name="Kobayashi G."/>
            <person name="Nagasaki K."/>
            <person name="Hano T."/>
            <person name="Tomaru Y."/>
        </authorList>
    </citation>
    <scope>NUCLEOTIDE SEQUENCE [LARGE SCALE GENOMIC DNA]</scope>
    <source>
        <strain evidence="3 4">NIES-3715</strain>
    </source>
</reference>
<comment type="caution">
    <text evidence="3">The sequence shown here is derived from an EMBL/GenBank/DDBJ whole genome shotgun (WGS) entry which is preliminary data.</text>
</comment>